<protein>
    <submittedName>
        <fullName evidence="1">Uncharacterized protein</fullName>
    </submittedName>
</protein>
<organism evidence="1 2">
    <name type="scientific">Sordaria brevicollis</name>
    <dbReference type="NCBI Taxonomy" id="83679"/>
    <lineage>
        <taxon>Eukaryota</taxon>
        <taxon>Fungi</taxon>
        <taxon>Dikarya</taxon>
        <taxon>Ascomycota</taxon>
        <taxon>Pezizomycotina</taxon>
        <taxon>Sordariomycetes</taxon>
        <taxon>Sordariomycetidae</taxon>
        <taxon>Sordariales</taxon>
        <taxon>Sordariaceae</taxon>
        <taxon>Sordaria</taxon>
    </lineage>
</organism>
<gene>
    <name evidence="1" type="ORF">B0T20DRAFT_5043</name>
</gene>
<dbReference type="Proteomes" id="UP001281003">
    <property type="component" value="Unassembled WGS sequence"/>
</dbReference>
<evidence type="ECO:0000313" key="2">
    <source>
        <dbReference type="Proteomes" id="UP001281003"/>
    </source>
</evidence>
<name>A0AAE0PMH5_SORBR</name>
<sequence length="150" mass="16496">MYAVCTPYAVLQLCVRSGFQRVAAAGLLLLLGWGKTAEENAIHRRGFVFCCCVSVAIANPSAILAPFEQPFPPSALARLSCPSLGPSILPPYQAVPKHICYQQTFRRGVQAQPSEALSSGIESWKRNIIKKQGWRRASGREKRTAHNRMA</sequence>
<dbReference type="EMBL" id="JAUTDP010000001">
    <property type="protein sequence ID" value="KAK3402678.1"/>
    <property type="molecule type" value="Genomic_DNA"/>
</dbReference>
<proteinExistence type="predicted"/>
<keyword evidence="2" id="KW-1185">Reference proteome</keyword>
<dbReference type="AlphaFoldDB" id="A0AAE0PMH5"/>
<comment type="caution">
    <text evidence="1">The sequence shown here is derived from an EMBL/GenBank/DDBJ whole genome shotgun (WGS) entry which is preliminary data.</text>
</comment>
<reference evidence="1" key="1">
    <citation type="journal article" date="2023" name="Mol. Phylogenet. Evol.">
        <title>Genome-scale phylogeny and comparative genomics of the fungal order Sordariales.</title>
        <authorList>
            <person name="Hensen N."/>
            <person name="Bonometti L."/>
            <person name="Westerberg I."/>
            <person name="Brannstrom I.O."/>
            <person name="Guillou S."/>
            <person name="Cros-Aarteil S."/>
            <person name="Calhoun S."/>
            <person name="Haridas S."/>
            <person name="Kuo A."/>
            <person name="Mondo S."/>
            <person name="Pangilinan J."/>
            <person name="Riley R."/>
            <person name="LaButti K."/>
            <person name="Andreopoulos B."/>
            <person name="Lipzen A."/>
            <person name="Chen C."/>
            <person name="Yan M."/>
            <person name="Daum C."/>
            <person name="Ng V."/>
            <person name="Clum A."/>
            <person name="Steindorff A."/>
            <person name="Ohm R.A."/>
            <person name="Martin F."/>
            <person name="Silar P."/>
            <person name="Natvig D.O."/>
            <person name="Lalanne C."/>
            <person name="Gautier V."/>
            <person name="Ament-Velasquez S.L."/>
            <person name="Kruys A."/>
            <person name="Hutchinson M.I."/>
            <person name="Powell A.J."/>
            <person name="Barry K."/>
            <person name="Miller A.N."/>
            <person name="Grigoriev I.V."/>
            <person name="Debuchy R."/>
            <person name="Gladieux P."/>
            <person name="Hiltunen Thoren M."/>
            <person name="Johannesson H."/>
        </authorList>
    </citation>
    <scope>NUCLEOTIDE SEQUENCE</scope>
    <source>
        <strain evidence="1">FGSC 1904</strain>
    </source>
</reference>
<accession>A0AAE0PMH5</accession>
<reference evidence="1" key="2">
    <citation type="submission" date="2023-07" db="EMBL/GenBank/DDBJ databases">
        <authorList>
            <consortium name="Lawrence Berkeley National Laboratory"/>
            <person name="Haridas S."/>
            <person name="Hensen N."/>
            <person name="Bonometti L."/>
            <person name="Westerberg I."/>
            <person name="Brannstrom I.O."/>
            <person name="Guillou S."/>
            <person name="Cros-Aarteil S."/>
            <person name="Calhoun S."/>
            <person name="Kuo A."/>
            <person name="Mondo S."/>
            <person name="Pangilinan J."/>
            <person name="Riley R."/>
            <person name="LaButti K."/>
            <person name="Andreopoulos B."/>
            <person name="Lipzen A."/>
            <person name="Chen C."/>
            <person name="Yanf M."/>
            <person name="Daum C."/>
            <person name="Ng V."/>
            <person name="Clum A."/>
            <person name="Steindorff A."/>
            <person name="Ohm R."/>
            <person name="Martin F."/>
            <person name="Silar P."/>
            <person name="Natvig D."/>
            <person name="Lalanne C."/>
            <person name="Gautier V."/>
            <person name="Ament-velasquez S.L."/>
            <person name="Kruys A."/>
            <person name="Hutchinson M.I."/>
            <person name="Powell A.J."/>
            <person name="Barry K."/>
            <person name="Miller A.N."/>
            <person name="Grigoriev I.V."/>
            <person name="Debuchy R."/>
            <person name="Gladieux P."/>
            <person name="Thoren M.H."/>
            <person name="Johannesson H."/>
        </authorList>
    </citation>
    <scope>NUCLEOTIDE SEQUENCE</scope>
    <source>
        <strain evidence="1">FGSC 1904</strain>
    </source>
</reference>
<evidence type="ECO:0000313" key="1">
    <source>
        <dbReference type="EMBL" id="KAK3402678.1"/>
    </source>
</evidence>